<evidence type="ECO:0000313" key="1">
    <source>
        <dbReference type="EMBL" id="VTR50269.1"/>
    </source>
</evidence>
<dbReference type="EMBL" id="LR590484">
    <property type="protein sequence ID" value="VTR50269.1"/>
    <property type="molecule type" value="Genomic_DNA"/>
</dbReference>
<name>A0A4U9VW18_9SPHI</name>
<evidence type="ECO:0000313" key="2">
    <source>
        <dbReference type="Proteomes" id="UP000308196"/>
    </source>
</evidence>
<dbReference type="NCBIfam" id="TIGR02757">
    <property type="entry name" value="TIGR02757 family protein"/>
    <property type="match status" value="1"/>
</dbReference>
<gene>
    <name evidence="1" type="ORF">NCTC11429_04059</name>
</gene>
<sequence>MAADFNLKDFLDKKVEQYNQPAFIPNDPICIPHQFSRRQDIEIMGFLASIMAWGQRKTIINKCNELVGRMDGAPYDFVINHQEQDLKTLLGFRHRTFNDTDILYFIAFFKAHYSRFDSLDDAFLVGQETSIEINLEQALNSFKDYFFSLPDYPLRTRKHISSPAQKSTVKRINMFLRWMVRKDKNGVDFGLWNRLSPKDLICPCDVHVERVARKFGLITLDKVNWKTALELTENLRLLDRDDPVKYDFALFGLGVEKEL</sequence>
<dbReference type="InterPro" id="IPR014127">
    <property type="entry name" value="CHP02757"/>
</dbReference>
<proteinExistence type="predicted"/>
<dbReference type="STRING" id="1123265.GCA_000686625_02304"/>
<dbReference type="AlphaFoldDB" id="A0A4U9VW18"/>
<dbReference type="Pfam" id="PF09674">
    <property type="entry name" value="DUF2400"/>
    <property type="match status" value="1"/>
</dbReference>
<organism evidence="1 2">
    <name type="scientific">Sphingobacterium thalpophilum</name>
    <dbReference type="NCBI Taxonomy" id="259"/>
    <lineage>
        <taxon>Bacteria</taxon>
        <taxon>Pseudomonadati</taxon>
        <taxon>Bacteroidota</taxon>
        <taxon>Sphingobacteriia</taxon>
        <taxon>Sphingobacteriales</taxon>
        <taxon>Sphingobacteriaceae</taxon>
        <taxon>Sphingobacterium</taxon>
    </lineage>
</organism>
<dbReference type="Proteomes" id="UP000308196">
    <property type="component" value="Chromosome"/>
</dbReference>
<dbReference type="RefSeq" id="WP_028069476.1">
    <property type="nucleotide sequence ID" value="NZ_LR590484.1"/>
</dbReference>
<reference evidence="1 2" key="1">
    <citation type="submission" date="2019-05" db="EMBL/GenBank/DDBJ databases">
        <authorList>
            <consortium name="Pathogen Informatics"/>
        </authorList>
    </citation>
    <scope>NUCLEOTIDE SEQUENCE [LARGE SCALE GENOMIC DNA]</scope>
    <source>
        <strain evidence="1 2">NCTC11429</strain>
    </source>
</reference>
<dbReference type="GeneID" id="78464677"/>
<dbReference type="KEGG" id="stha:NCTC11429_04059"/>
<protein>
    <submittedName>
        <fullName evidence="1">Protein of uncharacterized function (DUF2400)</fullName>
    </submittedName>
</protein>
<accession>A0A4U9VW18</accession>